<feature type="transmembrane region" description="Helical" evidence="1">
    <location>
        <begin position="26"/>
        <end position="48"/>
    </location>
</feature>
<dbReference type="Ensembl" id="ENSSTOT00000041949.1">
    <property type="protein sequence ID" value="ENSSTOP00000031913.1"/>
    <property type="gene ID" value="ENSSTOG00000005122.3"/>
</dbReference>
<gene>
    <name evidence="2" type="primary">NOX1</name>
</gene>
<dbReference type="GeneTree" id="ENSGT00940000161632"/>
<dbReference type="Proteomes" id="UP000005215">
    <property type="component" value="Unassembled WGS sequence"/>
</dbReference>
<organism evidence="2 3">
    <name type="scientific">Ictidomys tridecemlineatus</name>
    <name type="common">Thirteen-lined ground squirrel</name>
    <name type="synonym">Spermophilus tridecemlineatus</name>
    <dbReference type="NCBI Taxonomy" id="43179"/>
    <lineage>
        <taxon>Eukaryota</taxon>
        <taxon>Metazoa</taxon>
        <taxon>Chordata</taxon>
        <taxon>Craniata</taxon>
        <taxon>Vertebrata</taxon>
        <taxon>Euteleostomi</taxon>
        <taxon>Mammalia</taxon>
        <taxon>Eutheria</taxon>
        <taxon>Euarchontoglires</taxon>
        <taxon>Glires</taxon>
        <taxon>Rodentia</taxon>
        <taxon>Sciuromorpha</taxon>
        <taxon>Sciuridae</taxon>
        <taxon>Xerinae</taxon>
        <taxon>Marmotini</taxon>
        <taxon>Ictidomys</taxon>
    </lineage>
</organism>
<evidence type="ECO:0000313" key="2">
    <source>
        <dbReference type="Ensembl" id="ENSSTOP00000031913.1"/>
    </source>
</evidence>
<evidence type="ECO:0000313" key="3">
    <source>
        <dbReference type="Proteomes" id="UP000005215"/>
    </source>
</evidence>
<name>A0A287DED6_ICTTR</name>
<reference evidence="2" key="2">
    <citation type="submission" date="2025-08" db="UniProtKB">
        <authorList>
            <consortium name="Ensembl"/>
        </authorList>
    </citation>
    <scope>IDENTIFICATION</scope>
</reference>
<keyword evidence="3" id="KW-1185">Reference proteome</keyword>
<protein>
    <submittedName>
        <fullName evidence="2">NADPH oxidase 1</fullName>
    </submittedName>
</protein>
<evidence type="ECO:0000256" key="1">
    <source>
        <dbReference type="SAM" id="Phobius"/>
    </source>
</evidence>
<keyword evidence="1" id="KW-0812">Transmembrane</keyword>
<sequence>PLQIQISPRETPNHFLTMGNWVVNHWLAVLCLVAWLGLNVFLFVHAFLKYEKDDKYYYTREILG</sequence>
<dbReference type="EMBL" id="AGTP01067922">
    <property type="status" value="NOT_ANNOTATED_CDS"/>
    <property type="molecule type" value="Genomic_DNA"/>
</dbReference>
<proteinExistence type="predicted"/>
<dbReference type="AlphaFoldDB" id="A0A287DED6"/>
<accession>A0A287DED6</accession>
<keyword evidence="1" id="KW-0472">Membrane</keyword>
<reference evidence="3" key="1">
    <citation type="submission" date="2011-11" db="EMBL/GenBank/DDBJ databases">
        <title>The Draft Genome of Spermophilus tridecemlineatus.</title>
        <authorList>
            <consortium name="The Broad Institute Genome Assembly &amp; Analysis Group"/>
            <consortium name="Computational R&amp;D Group"/>
            <consortium name="and Sequencing Platform"/>
            <person name="Di Palma F."/>
            <person name="Alfoldi J."/>
            <person name="Johnson J."/>
            <person name="Berlin A."/>
            <person name="Gnerre S."/>
            <person name="Jaffe D."/>
            <person name="MacCallum I."/>
            <person name="Young S."/>
            <person name="Walker B.J."/>
            <person name="Lindblad-Toh K."/>
        </authorList>
    </citation>
    <scope>NUCLEOTIDE SEQUENCE [LARGE SCALE GENOMIC DNA]</scope>
</reference>
<keyword evidence="1" id="KW-1133">Transmembrane helix</keyword>
<dbReference type="EMBL" id="AGTP01067921">
    <property type="status" value="NOT_ANNOTATED_CDS"/>
    <property type="molecule type" value="Genomic_DNA"/>
</dbReference>
<reference evidence="2" key="3">
    <citation type="submission" date="2025-09" db="UniProtKB">
        <authorList>
            <consortium name="Ensembl"/>
        </authorList>
    </citation>
    <scope>IDENTIFICATION</scope>
</reference>